<feature type="transmembrane region" description="Helical" evidence="1">
    <location>
        <begin position="44"/>
        <end position="66"/>
    </location>
</feature>
<feature type="domain" description="Urease accessory protein UreH-like transmembrane" evidence="2">
    <location>
        <begin position="68"/>
        <end position="209"/>
    </location>
</feature>
<protein>
    <submittedName>
        <fullName evidence="3">Cytochrome C biogenesis protein</fullName>
    </submittedName>
</protein>
<proteinExistence type="predicted"/>
<feature type="transmembrane region" description="Helical" evidence="1">
    <location>
        <begin position="157"/>
        <end position="178"/>
    </location>
</feature>
<feature type="transmembrane region" description="Helical" evidence="1">
    <location>
        <begin position="125"/>
        <end position="151"/>
    </location>
</feature>
<feature type="transmembrane region" description="Helical" evidence="1">
    <location>
        <begin position="72"/>
        <end position="94"/>
    </location>
</feature>
<feature type="transmembrane region" description="Helical" evidence="1">
    <location>
        <begin position="6"/>
        <end position="32"/>
    </location>
</feature>
<gene>
    <name evidence="3" type="ORF">COV34_02745</name>
</gene>
<reference evidence="3 4" key="1">
    <citation type="submission" date="2017-09" db="EMBL/GenBank/DDBJ databases">
        <title>Depth-based differentiation of microbial function through sediment-hosted aquifers and enrichment of novel symbionts in the deep terrestrial subsurface.</title>
        <authorList>
            <person name="Probst A.J."/>
            <person name="Ladd B."/>
            <person name="Jarett J.K."/>
            <person name="Geller-Mcgrath D.E."/>
            <person name="Sieber C.M."/>
            <person name="Emerson J.B."/>
            <person name="Anantharaman K."/>
            <person name="Thomas B.C."/>
            <person name="Malmstrom R."/>
            <person name="Stieglmeier M."/>
            <person name="Klingl A."/>
            <person name="Woyke T."/>
            <person name="Ryan C.M."/>
            <person name="Banfield J.F."/>
        </authorList>
    </citation>
    <scope>NUCLEOTIDE SEQUENCE [LARGE SCALE GENOMIC DNA]</scope>
    <source>
        <strain evidence="3">CG10_big_fil_rev_8_21_14_0_10_42_12</strain>
    </source>
</reference>
<accession>A0A2H0QUM3</accession>
<evidence type="ECO:0000313" key="4">
    <source>
        <dbReference type="Proteomes" id="UP000231333"/>
    </source>
</evidence>
<evidence type="ECO:0000313" key="3">
    <source>
        <dbReference type="EMBL" id="PIR37981.1"/>
    </source>
</evidence>
<evidence type="ECO:0000256" key="1">
    <source>
        <dbReference type="SAM" id="Phobius"/>
    </source>
</evidence>
<evidence type="ECO:0000259" key="2">
    <source>
        <dbReference type="Pfam" id="PF13386"/>
    </source>
</evidence>
<dbReference type="EMBL" id="PCXL01000013">
    <property type="protein sequence ID" value="PIR37981.1"/>
    <property type="molecule type" value="Genomic_DNA"/>
</dbReference>
<organism evidence="3 4">
    <name type="scientific">Candidatus Zambryskibacteria bacterium CG10_big_fil_rev_8_21_14_0_10_42_12</name>
    <dbReference type="NCBI Taxonomy" id="1975115"/>
    <lineage>
        <taxon>Bacteria</taxon>
        <taxon>Candidatus Zambryskiibacteriota</taxon>
    </lineage>
</organism>
<feature type="transmembrane region" description="Helical" evidence="1">
    <location>
        <begin position="199"/>
        <end position="216"/>
    </location>
</feature>
<keyword evidence="1" id="KW-0812">Transmembrane</keyword>
<dbReference type="AlphaFoldDB" id="A0A2H0QUM3"/>
<dbReference type="Pfam" id="PF13386">
    <property type="entry name" value="DsbD_2"/>
    <property type="match status" value="1"/>
</dbReference>
<dbReference type="InterPro" id="IPR039447">
    <property type="entry name" value="UreH-like_TM_dom"/>
</dbReference>
<dbReference type="PANTHER" id="PTHR31272:SF9">
    <property type="entry name" value="BLL1027 PROTEIN"/>
    <property type="match status" value="1"/>
</dbReference>
<dbReference type="Proteomes" id="UP000231333">
    <property type="component" value="Unassembled WGS sequence"/>
</dbReference>
<keyword evidence="1" id="KW-0472">Membrane</keyword>
<keyword evidence="1" id="KW-1133">Transmembrane helix</keyword>
<dbReference type="PANTHER" id="PTHR31272">
    <property type="entry name" value="CYTOCHROME C-TYPE BIOGENESIS PROTEIN HI_1454-RELATED"/>
    <property type="match status" value="1"/>
</dbReference>
<comment type="caution">
    <text evidence="3">The sequence shown here is derived from an EMBL/GenBank/DDBJ whole genome shotgun (WGS) entry which is preliminary data.</text>
</comment>
<sequence length="245" mass="26728">MTLFIVSIIAGMLTVLAPCILPLLPVVLGGTVADVTDRTRPYRIVFWLSLSVFVFTFLLRATTTLINVPESFWNYFAGLVIGFFGITLLFPALWDKISGPLAKVQASSNKMLAEGNQKKNVWGDALMGIALGPIFTTCSPTYFVILAAVLPESFAKGALYILAYILGLAFSLLVIAFAGQKILLKLNIAADPRGCFKRVLGVLFIVLGIFMATGYIKKIETALLDQGYFDVTQIETEISDTLLSR</sequence>
<name>A0A2H0QUM3_9BACT</name>
<dbReference type="InterPro" id="IPR051790">
    <property type="entry name" value="Cytochrome_c-biogenesis_DsbD"/>
</dbReference>